<reference evidence="1 2" key="1">
    <citation type="submission" date="2020-08" db="EMBL/GenBank/DDBJ databases">
        <title>Exploring microbial biodiversity for novel pathways involved in the catabolism of aromatic compounds derived from lignin.</title>
        <authorList>
            <person name="Elkins J."/>
        </authorList>
    </citation>
    <scope>NUCLEOTIDE SEQUENCE [LARGE SCALE GENOMIC DNA]</scope>
    <source>
        <strain evidence="1 2">B1D3A</strain>
    </source>
</reference>
<accession>A0ABR6NAD2</accession>
<dbReference type="Proteomes" id="UP001138540">
    <property type="component" value="Unassembled WGS sequence"/>
</dbReference>
<sequence length="30" mass="3390">MTGLLVMFADPFGHGFWLIQFNKEGYDAIA</sequence>
<evidence type="ECO:0000313" key="1">
    <source>
        <dbReference type="EMBL" id="MBB5984225.1"/>
    </source>
</evidence>
<protein>
    <submittedName>
        <fullName evidence="1">Uncharacterized protein</fullName>
    </submittedName>
</protein>
<name>A0ABR6NAD2_9SPHN</name>
<dbReference type="EMBL" id="JACHKA010000001">
    <property type="protein sequence ID" value="MBB5984225.1"/>
    <property type="molecule type" value="Genomic_DNA"/>
</dbReference>
<comment type="caution">
    <text evidence="1">The sequence shown here is derived from an EMBL/GenBank/DDBJ whole genome shotgun (WGS) entry which is preliminary data.</text>
</comment>
<proteinExistence type="predicted"/>
<evidence type="ECO:0000313" key="2">
    <source>
        <dbReference type="Proteomes" id="UP001138540"/>
    </source>
</evidence>
<organism evidence="1 2">
    <name type="scientific">Sphingobium lignivorans</name>
    <dbReference type="NCBI Taxonomy" id="2735886"/>
    <lineage>
        <taxon>Bacteria</taxon>
        <taxon>Pseudomonadati</taxon>
        <taxon>Pseudomonadota</taxon>
        <taxon>Alphaproteobacteria</taxon>
        <taxon>Sphingomonadales</taxon>
        <taxon>Sphingomonadaceae</taxon>
        <taxon>Sphingobium</taxon>
    </lineage>
</organism>
<keyword evidence="2" id="KW-1185">Reference proteome</keyword>
<gene>
    <name evidence="1" type="ORF">HNP60_000199</name>
</gene>